<feature type="compositionally biased region" description="Low complexity" evidence="11">
    <location>
        <begin position="591"/>
        <end position="630"/>
    </location>
</feature>
<feature type="compositionally biased region" description="Basic and acidic residues" evidence="11">
    <location>
        <begin position="539"/>
        <end position="550"/>
    </location>
</feature>
<evidence type="ECO:0000256" key="10">
    <source>
        <dbReference type="ARBA" id="ARBA00048679"/>
    </source>
</evidence>
<keyword evidence="5" id="KW-0808">Transferase</keyword>
<feature type="compositionally biased region" description="Polar residues" evidence="11">
    <location>
        <begin position="936"/>
        <end position="953"/>
    </location>
</feature>
<reference evidence="13" key="1">
    <citation type="journal article" date="2020" name="Stud. Mycol.">
        <title>101 Dothideomycetes genomes: a test case for predicting lifestyles and emergence of pathogens.</title>
        <authorList>
            <person name="Haridas S."/>
            <person name="Albert R."/>
            <person name="Binder M."/>
            <person name="Bloem J."/>
            <person name="Labutti K."/>
            <person name="Salamov A."/>
            <person name="Andreopoulos B."/>
            <person name="Baker S."/>
            <person name="Barry K."/>
            <person name="Bills G."/>
            <person name="Bluhm B."/>
            <person name="Cannon C."/>
            <person name="Castanera R."/>
            <person name="Culley D."/>
            <person name="Daum C."/>
            <person name="Ezra D."/>
            <person name="Gonzalez J."/>
            <person name="Henrissat B."/>
            <person name="Kuo A."/>
            <person name="Liang C."/>
            <person name="Lipzen A."/>
            <person name="Lutzoni F."/>
            <person name="Magnuson J."/>
            <person name="Mondo S."/>
            <person name="Nolan M."/>
            <person name="Ohm R."/>
            <person name="Pangilinan J."/>
            <person name="Park H.-J."/>
            <person name="Ramirez L."/>
            <person name="Alfaro M."/>
            <person name="Sun H."/>
            <person name="Tritt A."/>
            <person name="Yoshinaga Y."/>
            <person name="Zwiers L.-H."/>
            <person name="Turgeon B."/>
            <person name="Goodwin S."/>
            <person name="Spatafora J."/>
            <person name="Crous P."/>
            <person name="Grigoriev I."/>
        </authorList>
    </citation>
    <scope>NUCLEOTIDE SEQUENCE</scope>
    <source>
        <strain evidence="13">ATCC 16933</strain>
    </source>
</reference>
<dbReference type="Gene3D" id="1.10.510.10">
    <property type="entry name" value="Transferase(Phosphotransferase) domain 1"/>
    <property type="match status" value="1"/>
</dbReference>
<keyword evidence="7" id="KW-0418">Kinase</keyword>
<dbReference type="GO" id="GO:0004674">
    <property type="term" value="F:protein serine/threonine kinase activity"/>
    <property type="evidence" value="ECO:0007669"/>
    <property type="project" value="UniProtKB-KW"/>
</dbReference>
<feature type="compositionally biased region" description="Polar residues" evidence="11">
    <location>
        <begin position="81"/>
        <end position="95"/>
    </location>
</feature>
<dbReference type="SMART" id="SM00220">
    <property type="entry name" value="S_TKc"/>
    <property type="match status" value="1"/>
</dbReference>
<dbReference type="SUPFAM" id="SSF56112">
    <property type="entry name" value="Protein kinase-like (PK-like)"/>
    <property type="match status" value="1"/>
</dbReference>
<dbReference type="InterPro" id="IPR011009">
    <property type="entry name" value="Kinase-like_dom_sf"/>
</dbReference>
<proteinExistence type="inferred from homology"/>
<feature type="region of interest" description="Disordered" evidence="11">
    <location>
        <begin position="518"/>
        <end position="637"/>
    </location>
</feature>
<dbReference type="GO" id="GO:0035556">
    <property type="term" value="P:intracellular signal transduction"/>
    <property type="evidence" value="ECO:0007669"/>
    <property type="project" value="TreeGrafter"/>
</dbReference>
<dbReference type="EC" id="2.7.11.1" evidence="2"/>
<feature type="compositionally biased region" description="Polar residues" evidence="11">
    <location>
        <begin position="972"/>
        <end position="982"/>
    </location>
</feature>
<keyword evidence="3" id="KW-0723">Serine/threonine-protein kinase</keyword>
<keyword evidence="6" id="KW-0547">Nucleotide-binding</keyword>
<evidence type="ECO:0000256" key="11">
    <source>
        <dbReference type="SAM" id="MobiDB-lite"/>
    </source>
</evidence>
<dbReference type="AlphaFoldDB" id="A0A6A6NSD8"/>
<dbReference type="PROSITE" id="PS00108">
    <property type="entry name" value="PROTEIN_KINASE_ST"/>
    <property type="match status" value="1"/>
</dbReference>
<dbReference type="EMBL" id="MU001690">
    <property type="protein sequence ID" value="KAF2454661.1"/>
    <property type="molecule type" value="Genomic_DNA"/>
</dbReference>
<dbReference type="PANTHER" id="PTHR24346">
    <property type="entry name" value="MAP/MICROTUBULE AFFINITY-REGULATING KINASE"/>
    <property type="match status" value="1"/>
</dbReference>
<dbReference type="InterPro" id="IPR008271">
    <property type="entry name" value="Ser/Thr_kinase_AS"/>
</dbReference>
<feature type="region of interest" description="Disordered" evidence="11">
    <location>
        <begin position="837"/>
        <end position="1047"/>
    </location>
</feature>
<comment type="similarity">
    <text evidence="1">Belongs to the protein kinase superfamily. CAMK Ser/Thr protein kinase family. NIM1 subfamily.</text>
</comment>
<dbReference type="OrthoDB" id="504170at2759"/>
<organism evidence="13 14">
    <name type="scientific">Lineolata rhizophorae</name>
    <dbReference type="NCBI Taxonomy" id="578093"/>
    <lineage>
        <taxon>Eukaryota</taxon>
        <taxon>Fungi</taxon>
        <taxon>Dikarya</taxon>
        <taxon>Ascomycota</taxon>
        <taxon>Pezizomycotina</taxon>
        <taxon>Dothideomycetes</taxon>
        <taxon>Dothideomycetes incertae sedis</taxon>
        <taxon>Lineolatales</taxon>
        <taxon>Lineolataceae</taxon>
        <taxon>Lineolata</taxon>
    </lineage>
</organism>
<feature type="compositionally biased region" description="Basic and acidic residues" evidence="11">
    <location>
        <begin position="694"/>
        <end position="707"/>
    </location>
</feature>
<feature type="compositionally biased region" description="Basic and acidic residues" evidence="11">
    <location>
        <begin position="862"/>
        <end position="879"/>
    </location>
</feature>
<feature type="region of interest" description="Disordered" evidence="11">
    <location>
        <begin position="747"/>
        <end position="772"/>
    </location>
</feature>
<keyword evidence="4" id="KW-0597">Phosphoprotein</keyword>
<dbReference type="Proteomes" id="UP000799766">
    <property type="component" value="Unassembled WGS sequence"/>
</dbReference>
<comment type="catalytic activity">
    <reaction evidence="9">
        <text>L-threonyl-[protein] + ATP = O-phospho-L-threonyl-[protein] + ADP + H(+)</text>
        <dbReference type="Rhea" id="RHEA:46608"/>
        <dbReference type="Rhea" id="RHEA-COMP:11060"/>
        <dbReference type="Rhea" id="RHEA-COMP:11605"/>
        <dbReference type="ChEBI" id="CHEBI:15378"/>
        <dbReference type="ChEBI" id="CHEBI:30013"/>
        <dbReference type="ChEBI" id="CHEBI:30616"/>
        <dbReference type="ChEBI" id="CHEBI:61977"/>
        <dbReference type="ChEBI" id="CHEBI:456216"/>
        <dbReference type="EC" id="2.7.11.1"/>
    </reaction>
</comment>
<evidence type="ECO:0000256" key="6">
    <source>
        <dbReference type="ARBA" id="ARBA00022741"/>
    </source>
</evidence>
<keyword evidence="8" id="KW-0067">ATP-binding</keyword>
<feature type="compositionally biased region" description="Polar residues" evidence="11">
    <location>
        <begin position="762"/>
        <end position="771"/>
    </location>
</feature>
<dbReference type="InterPro" id="IPR000719">
    <property type="entry name" value="Prot_kinase_dom"/>
</dbReference>
<dbReference type="FunFam" id="1.10.510.10:FF:000571">
    <property type="entry name" value="Maternal embryonic leucine zipper kinase"/>
    <property type="match status" value="1"/>
</dbReference>
<feature type="compositionally biased region" description="Basic and acidic residues" evidence="11">
    <location>
        <begin position="995"/>
        <end position="1005"/>
    </location>
</feature>
<dbReference type="PANTHER" id="PTHR24346:SF110">
    <property type="entry name" value="NON-SPECIFIC SERINE_THREONINE PROTEIN KINASE"/>
    <property type="match status" value="1"/>
</dbReference>
<gene>
    <name evidence="13" type="ORF">BDY21DRAFT_325745</name>
</gene>
<sequence length="1247" mass="139227">MNRNPPPQPRQRRRALGEVQPRERPPASPRHKRVSDLSSALQGLPHNQSLVPNGALSVRGSPSKATGPNGKRLSGPIPAPTYNSNRNSATSTVSPTAPRRLKTHIGPWQLGKDIGRGACSRVREVRHCYKGTIGAVKIISKATAEQLSSASLANLAKNTANEENMFASRKVMPLGLEREIVIMKLLEHQNIVRLLDVWENSNELYLIMEYVRGGELFHYIAERRGLEEMEVVFLFRQIIAALLYCDRLNIHHRDLKPENILLDKSTFEIKLVDFGMAAMQPQGRFLSTPCGSPHYAAPEVINAGLKGTRAYDGGQADIWSCGVILYVMLTGTPPFNYNGEREDLHNLFRAISKGQYVMPDGLSPEARDLIARILIPNPTHRIGIEAIWNHPFLHKYDEEFGIDAKSAAIEHWIGPGPHIENWKPLQRHEIDREILRNMRTLWHSEKEEVLIQNLLNDELNHEKYFYSALIKHRNEIMEDYAGLPAGVGYSPSDYHHIPGRSRAATRRSQSQYSILQENPVTSKQSLLPPQSEASYDPFRASKEPLVDSKADYTNVTIHRGTSSASRKTKFRSQRQQGSLRVETLKNRKGGSQLSRSTSRKSSPGQRSEGTRRTTQSRSSISSSTGGNASSIMVRPSSIHKRGVSFAHLRKTSAGSGPGPDTPSPKQTVPLSRRRGDPNFDSRASPQRPSMRPAEALRSKKEGGRDNNAKYSRAVVPNPYIENEARKVSTELEKVCEEAFFRTSIGSSARTSITDRPTPYETPPSSVSNQESGYAAKEAARIQARGDSRQRPLPPIPNDQANPTARELLDMRERLATRLACNRGTAEEEHLRKILAELDRLVRQPPPPSVDNGRRNVSAPDPRTTELQRDLPIISEEHRSSGVNPLSYRDEYRSATDPVGKAQPRALQKADTIRLVDPTSPPQISPLNIKKAKNLEANENSPRSASAEPSSLHTSYAGPVGSERPKTAPHQGKASTQSDSTKGSALRKKRSWFRFNKTENSSDRKGSWISDTFGSPDDRNKTATSSAQHRNRTLDRSSSASSEFPMRENARDFSGKRKFLNIFGKKRIPKKDAIGLEVASPGDLSNPSLVSTFDNVEGKEAYETVPSSRANDFQQNWFARFFHIKPATKLLCFQVGRGRARQEIVRTLKDWRRFGVKDVSFNRASNTVRARVDKDNHLKIKPVELMAELFVVLEHGRRAQLSMARFTQTRGAASSFRKAVEIIEDVLNSKGLLVEDGCKKQAMCEVLG</sequence>
<dbReference type="InterPro" id="IPR031850">
    <property type="entry name" value="Fungal_KA1_dom"/>
</dbReference>
<evidence type="ECO:0000259" key="12">
    <source>
        <dbReference type="PROSITE" id="PS50011"/>
    </source>
</evidence>
<evidence type="ECO:0000313" key="13">
    <source>
        <dbReference type="EMBL" id="KAF2454661.1"/>
    </source>
</evidence>
<feature type="compositionally biased region" description="Polar residues" evidence="11">
    <location>
        <begin position="551"/>
        <end position="565"/>
    </location>
</feature>
<dbReference type="Pfam" id="PF16797">
    <property type="entry name" value="Fungal_KA1"/>
    <property type="match status" value="1"/>
</dbReference>
<evidence type="ECO:0000256" key="4">
    <source>
        <dbReference type="ARBA" id="ARBA00022553"/>
    </source>
</evidence>
<feature type="region of interest" description="Disordered" evidence="11">
    <location>
        <begin position="1"/>
        <end position="104"/>
    </location>
</feature>
<dbReference type="GO" id="GO:0005524">
    <property type="term" value="F:ATP binding"/>
    <property type="evidence" value="ECO:0007669"/>
    <property type="project" value="UniProtKB-KW"/>
</dbReference>
<dbReference type="GO" id="GO:0005938">
    <property type="term" value="C:cell cortex"/>
    <property type="evidence" value="ECO:0007669"/>
    <property type="project" value="UniProtKB-ARBA"/>
</dbReference>
<dbReference type="Gene3D" id="3.30.310.220">
    <property type="entry name" value="Fungal kinase associated-1 domain"/>
    <property type="match status" value="1"/>
</dbReference>
<evidence type="ECO:0000256" key="8">
    <source>
        <dbReference type="ARBA" id="ARBA00022840"/>
    </source>
</evidence>
<comment type="catalytic activity">
    <reaction evidence="10">
        <text>L-seryl-[protein] + ATP = O-phospho-L-seryl-[protein] + ADP + H(+)</text>
        <dbReference type="Rhea" id="RHEA:17989"/>
        <dbReference type="Rhea" id="RHEA-COMP:9863"/>
        <dbReference type="Rhea" id="RHEA-COMP:11604"/>
        <dbReference type="ChEBI" id="CHEBI:15378"/>
        <dbReference type="ChEBI" id="CHEBI:29999"/>
        <dbReference type="ChEBI" id="CHEBI:30616"/>
        <dbReference type="ChEBI" id="CHEBI:83421"/>
        <dbReference type="ChEBI" id="CHEBI:456216"/>
        <dbReference type="EC" id="2.7.11.1"/>
    </reaction>
</comment>
<evidence type="ECO:0000256" key="5">
    <source>
        <dbReference type="ARBA" id="ARBA00022679"/>
    </source>
</evidence>
<keyword evidence="14" id="KW-1185">Reference proteome</keyword>
<evidence type="ECO:0000256" key="1">
    <source>
        <dbReference type="ARBA" id="ARBA00010791"/>
    </source>
</evidence>
<feature type="domain" description="Protein kinase" evidence="12">
    <location>
        <begin position="108"/>
        <end position="393"/>
    </location>
</feature>
<name>A0A6A6NSD8_9PEZI</name>
<accession>A0A6A6NSD8</accession>
<evidence type="ECO:0000256" key="2">
    <source>
        <dbReference type="ARBA" id="ARBA00012513"/>
    </source>
</evidence>
<dbReference type="Pfam" id="PF00069">
    <property type="entry name" value="Pkinase"/>
    <property type="match status" value="1"/>
</dbReference>
<evidence type="ECO:0000256" key="7">
    <source>
        <dbReference type="ARBA" id="ARBA00022777"/>
    </source>
</evidence>
<evidence type="ECO:0000313" key="14">
    <source>
        <dbReference type="Proteomes" id="UP000799766"/>
    </source>
</evidence>
<evidence type="ECO:0000256" key="9">
    <source>
        <dbReference type="ARBA" id="ARBA00047899"/>
    </source>
</evidence>
<protein>
    <recommendedName>
        <fullName evidence="2">non-specific serine/threonine protein kinase</fullName>
        <ecNumber evidence="2">2.7.11.1</ecNumber>
    </recommendedName>
</protein>
<feature type="compositionally biased region" description="Polar residues" evidence="11">
    <location>
        <begin position="36"/>
        <end position="51"/>
    </location>
</feature>
<dbReference type="InterPro" id="IPR043024">
    <property type="entry name" value="KA1_sf_fungal"/>
</dbReference>
<evidence type="ECO:0000256" key="3">
    <source>
        <dbReference type="ARBA" id="ARBA00022527"/>
    </source>
</evidence>
<feature type="region of interest" description="Disordered" evidence="11">
    <location>
        <begin position="649"/>
        <end position="712"/>
    </location>
</feature>
<dbReference type="PROSITE" id="PS50011">
    <property type="entry name" value="PROTEIN_KINASE_DOM"/>
    <property type="match status" value="1"/>
</dbReference>
<feature type="compositionally biased region" description="Polar residues" evidence="11">
    <location>
        <begin position="518"/>
        <end position="533"/>
    </location>
</feature>